<dbReference type="InterPro" id="IPR023214">
    <property type="entry name" value="HAD_sf"/>
</dbReference>
<dbReference type="SFLD" id="SFLDS00003">
    <property type="entry name" value="Haloacid_Dehalogenase"/>
    <property type="match status" value="1"/>
</dbReference>
<organism evidence="6 7">
    <name type="scientific">Arthrobacter sunyaminii</name>
    <dbReference type="NCBI Taxonomy" id="2816859"/>
    <lineage>
        <taxon>Bacteria</taxon>
        <taxon>Bacillati</taxon>
        <taxon>Actinomycetota</taxon>
        <taxon>Actinomycetes</taxon>
        <taxon>Micrococcales</taxon>
        <taxon>Micrococcaceae</taxon>
        <taxon>Arthrobacter</taxon>
    </lineage>
</organism>
<dbReference type="Proteomes" id="UP000680588">
    <property type="component" value="Chromosome"/>
</dbReference>
<dbReference type="InterPro" id="IPR037018">
    <property type="entry name" value="GH65_N"/>
</dbReference>
<feature type="domain" description="Glycoside hydrolase family 65 C-terminal" evidence="4">
    <location>
        <begin position="990"/>
        <end position="1051"/>
    </location>
</feature>
<evidence type="ECO:0000256" key="1">
    <source>
        <dbReference type="ARBA" id="ARBA00006171"/>
    </source>
</evidence>
<dbReference type="Pfam" id="PF03632">
    <property type="entry name" value="Glyco_hydro_65m"/>
    <property type="match status" value="1"/>
</dbReference>
<dbReference type="EMBL" id="CP076456">
    <property type="protein sequence ID" value="QWQ37727.1"/>
    <property type="molecule type" value="Genomic_DNA"/>
</dbReference>
<keyword evidence="6" id="KW-0378">Hydrolase</keyword>
<dbReference type="SFLD" id="SFLDG01129">
    <property type="entry name" value="C1.5:_HAD__Beta-PGM__Phosphata"/>
    <property type="match status" value="1"/>
</dbReference>
<dbReference type="Gene3D" id="1.10.150.240">
    <property type="entry name" value="Putative phosphatase, domain 2"/>
    <property type="match status" value="1"/>
</dbReference>
<evidence type="ECO:0000259" key="4">
    <source>
        <dbReference type="Pfam" id="PF03633"/>
    </source>
</evidence>
<dbReference type="InterPro" id="IPR036412">
    <property type="entry name" value="HAD-like_sf"/>
</dbReference>
<dbReference type="InterPro" id="IPR011013">
    <property type="entry name" value="Gal_mutarotase_sf_dom"/>
</dbReference>
<dbReference type="SUPFAM" id="SSF74650">
    <property type="entry name" value="Galactose mutarotase-like"/>
    <property type="match status" value="1"/>
</dbReference>
<keyword evidence="7" id="KW-1185">Reference proteome</keyword>
<dbReference type="GO" id="GO:0005975">
    <property type="term" value="P:carbohydrate metabolic process"/>
    <property type="evidence" value="ECO:0007669"/>
    <property type="project" value="InterPro"/>
</dbReference>
<dbReference type="PANTHER" id="PTHR11051:SF8">
    <property type="entry name" value="PROTEIN-GLUCOSYLGALACTOSYLHYDROXYLYSINE GLUCOSIDASE"/>
    <property type="match status" value="1"/>
</dbReference>
<feature type="domain" description="Glycoside hydrolase family 65 N-terminal" evidence="5">
    <location>
        <begin position="273"/>
        <end position="531"/>
    </location>
</feature>
<dbReference type="Pfam" id="PF03633">
    <property type="entry name" value="Glyco_hydro_65C"/>
    <property type="match status" value="1"/>
</dbReference>
<dbReference type="InterPro" id="IPR012341">
    <property type="entry name" value="6hp_glycosidase-like_sf"/>
</dbReference>
<dbReference type="InterPro" id="IPR008928">
    <property type="entry name" value="6-hairpin_glycosidase_sf"/>
</dbReference>
<dbReference type="SUPFAM" id="SSF56784">
    <property type="entry name" value="HAD-like"/>
    <property type="match status" value="1"/>
</dbReference>
<protein>
    <submittedName>
        <fullName evidence="6">Beta-phosphoglucomutase family hydrolase</fullName>
    </submittedName>
</protein>
<evidence type="ECO:0000313" key="6">
    <source>
        <dbReference type="EMBL" id="QWQ37727.1"/>
    </source>
</evidence>
<dbReference type="KEGG" id="asun:KG104_08515"/>
<evidence type="ECO:0000313" key="7">
    <source>
        <dbReference type="Proteomes" id="UP000680588"/>
    </source>
</evidence>
<dbReference type="Gene3D" id="2.70.98.40">
    <property type="entry name" value="Glycoside hydrolase, family 65, N-terminal domain"/>
    <property type="match status" value="1"/>
</dbReference>
<dbReference type="InterPro" id="IPR005194">
    <property type="entry name" value="Glyco_hydro_65_C"/>
</dbReference>
<dbReference type="GO" id="GO:0004553">
    <property type="term" value="F:hydrolase activity, hydrolyzing O-glycosyl compounds"/>
    <property type="evidence" value="ECO:0007669"/>
    <property type="project" value="TreeGrafter"/>
</dbReference>
<dbReference type="InterPro" id="IPR005196">
    <property type="entry name" value="Glyco_hydro_65_N"/>
</dbReference>
<dbReference type="Gene3D" id="1.50.10.10">
    <property type="match status" value="1"/>
</dbReference>
<dbReference type="GO" id="GO:0016757">
    <property type="term" value="F:glycosyltransferase activity"/>
    <property type="evidence" value="ECO:0007669"/>
    <property type="project" value="UniProtKB-ARBA"/>
</dbReference>
<dbReference type="Gene3D" id="2.60.420.10">
    <property type="entry name" value="Maltose phosphorylase, domain 3"/>
    <property type="match status" value="1"/>
</dbReference>
<dbReference type="Pfam" id="PF03636">
    <property type="entry name" value="Glyco_hydro_65N"/>
    <property type="match status" value="1"/>
</dbReference>
<accession>A0A975S8E6</accession>
<dbReference type="Gene3D" id="3.40.50.1000">
    <property type="entry name" value="HAD superfamily/HAD-like"/>
    <property type="match status" value="1"/>
</dbReference>
<evidence type="ECO:0000259" key="3">
    <source>
        <dbReference type="Pfam" id="PF03632"/>
    </source>
</evidence>
<sequence length="1078" mass="118170">MPAEPRPDAVPSPALPLPAAVTPLRYQAVIFDMDGVVTDTASVHRSVWKALFDSVLADRRAEAASGGPFQDSDYYAYVDGRPREQGVLGFLRSRGVDVPLGSPDDAPWSWTAYGLGSAKNVLFLAALQQDGVRAYPGTVGLLDRLRTDMVPVALVTASRNAPAVLAAAGLEDKFDAVVDGSVAAALQLKGKPDPATFLEAARRLGVSPSQAVVIEDSTAGVEAARSGGFGLVVGIDRAKQRTQLETAGADLVLRDPGELDIGLVLSHPWQLIYDGFDPWHEGHREALTTLGNGRMGTRGTAPEARADSIHYPGTYAAGIFNRVPEAIGGETAWNEHMVNLPNWLPVDLRFGSGGWWSEGGLILRREHRSLDMQRAVLTRRVLLEDGNGRRLDVVQQRVVSMASPALAVLETTVTARGWDGPVEFRTGIDHDIRNANVAEDASLGNRHLNTLAVDLQSGTESVEAETTQSQIRIAVAVRVTFRADTPVDSSPLPGASGAGADSSRWLQYHRGELRGGKPLSVLKTAAVVTSHDRAISTPASGAHAVLARTPADFTAILAGHQAAWRRLLHLFSLDLHADGQTQLVLNLHVFHLLQVLTPITEELDVGVPARGLHGEGYRGHIFWDDLFVLPLVTSRLPSITRSVLNYRWRRLDAARDTARAAGLAGALFPWRSGSDGTEETPRWLYNRFSQKWMRDNSRLQRHGSLAVAYNVWQYFQATEDRQWLISRGAEIIVEVARMIASMAETGEDGRFHLRGVVGPDEYHDGYPEHPGSGVDDNAYTNIMAAWLCALPARILKELHGQDSKYLRKKLGITQAELTFWKQLGRRLYVPLHDGMISQFEGYGRLKELDWEHYRRRYGNIERLDLILASEGDSTNGYKLSKQADVLMLLYVLGEEDLVRLLRRMAYDVGPGQIRAMVDYYLSRTIHGSTLSRVAHASVLSASDPERAWDTFRDALDADLDDTQGGTTRTGVHLGAMAGTIDVVQRSFAGLRMESGDLVFTPRLPSGLRRVSFRVRYRGVLLDISLERTVLRVSAAPGNLPPVRIRVGNALFQLRPGGRVDIPLEPAGELDEGYIEPVE</sequence>
<dbReference type="SUPFAM" id="SSF48208">
    <property type="entry name" value="Six-hairpin glycosidases"/>
    <property type="match status" value="1"/>
</dbReference>
<gene>
    <name evidence="6" type="ORF">KG104_08515</name>
</gene>
<dbReference type="Pfam" id="PF00702">
    <property type="entry name" value="Hydrolase"/>
    <property type="match status" value="1"/>
</dbReference>
<evidence type="ECO:0000259" key="5">
    <source>
        <dbReference type="Pfam" id="PF03636"/>
    </source>
</evidence>
<dbReference type="AlphaFoldDB" id="A0A975S8E6"/>
<dbReference type="PANTHER" id="PTHR11051">
    <property type="entry name" value="GLYCOSYL HYDROLASE-RELATED"/>
    <property type="match status" value="1"/>
</dbReference>
<feature type="domain" description="Glycoside hydrolase family 65 central catalytic" evidence="3">
    <location>
        <begin position="587"/>
        <end position="980"/>
    </location>
</feature>
<comment type="similarity">
    <text evidence="1">Belongs to the HAD-like hydrolase superfamily. CbbY/CbbZ/Gph/YieH family.</text>
</comment>
<dbReference type="InterPro" id="IPR010976">
    <property type="entry name" value="B-phosphoglucomutase_hydrolase"/>
</dbReference>
<dbReference type="InterPro" id="IPR006439">
    <property type="entry name" value="HAD-SF_hydro_IA"/>
</dbReference>
<dbReference type="InterPro" id="IPR023198">
    <property type="entry name" value="PGP-like_dom2"/>
</dbReference>
<name>A0A975S8E6_9MICC</name>
<dbReference type="RefSeq" id="WP_207346722.1">
    <property type="nucleotide sequence ID" value="NZ_CP076456.1"/>
</dbReference>
<dbReference type="GO" id="GO:0030246">
    <property type="term" value="F:carbohydrate binding"/>
    <property type="evidence" value="ECO:0007669"/>
    <property type="project" value="InterPro"/>
</dbReference>
<dbReference type="FunFam" id="1.50.10.10:FF:000053">
    <property type="entry name" value="Putative glycosyl hydrolase"/>
    <property type="match status" value="1"/>
</dbReference>
<evidence type="ECO:0000256" key="2">
    <source>
        <dbReference type="ARBA" id="ARBA00023295"/>
    </source>
</evidence>
<proteinExistence type="inferred from homology"/>
<dbReference type="InterPro" id="IPR005195">
    <property type="entry name" value="Glyco_hydro_65_M"/>
</dbReference>
<keyword evidence="2" id="KW-0326">Glycosidase</keyword>
<reference evidence="6" key="1">
    <citation type="submission" date="2021-06" db="EMBL/GenBank/DDBJ databases">
        <title>Novel species in genus Arthrobacter.</title>
        <authorList>
            <person name="Zhang G."/>
        </authorList>
    </citation>
    <scope>NUCLEOTIDE SEQUENCE</scope>
    <source>
        <strain evidence="6">Zg-ZUI122</strain>
    </source>
</reference>
<dbReference type="NCBIfam" id="TIGR02009">
    <property type="entry name" value="PGMB-YQAB-SF"/>
    <property type="match status" value="1"/>
</dbReference>
<dbReference type="NCBIfam" id="TIGR01509">
    <property type="entry name" value="HAD-SF-IA-v3"/>
    <property type="match status" value="1"/>
</dbReference>